<dbReference type="GO" id="GO:0000978">
    <property type="term" value="F:RNA polymerase II cis-regulatory region sequence-specific DNA binding"/>
    <property type="evidence" value="ECO:0007669"/>
    <property type="project" value="TreeGrafter"/>
</dbReference>
<dbReference type="PANTHER" id="PTHR46621:SF1">
    <property type="entry name" value="SNRNA-ACTIVATING PROTEIN COMPLEX SUBUNIT 4"/>
    <property type="match status" value="1"/>
</dbReference>
<dbReference type="EMBL" id="JAANIT010000723">
    <property type="protein sequence ID" value="KAG1544991.1"/>
    <property type="molecule type" value="Genomic_DNA"/>
</dbReference>
<dbReference type="InterPro" id="IPR017930">
    <property type="entry name" value="Myb_dom"/>
</dbReference>
<dbReference type="SUPFAM" id="SSF46689">
    <property type="entry name" value="Homeodomain-like"/>
    <property type="match status" value="3"/>
</dbReference>
<evidence type="ECO:0000259" key="6">
    <source>
        <dbReference type="PROSITE" id="PS50090"/>
    </source>
</evidence>
<evidence type="ECO:0000256" key="4">
    <source>
        <dbReference type="ARBA" id="ARBA00023242"/>
    </source>
</evidence>
<dbReference type="Proteomes" id="UP000717996">
    <property type="component" value="Unassembled WGS sequence"/>
</dbReference>
<keyword evidence="1" id="KW-0805">Transcription regulation</keyword>
<dbReference type="PROSITE" id="PS51294">
    <property type="entry name" value="HTH_MYB"/>
    <property type="match status" value="4"/>
</dbReference>
<keyword evidence="3" id="KW-0804">Transcription</keyword>
<dbReference type="OMA" id="ECLIQWT"/>
<feature type="region of interest" description="Disordered" evidence="5">
    <location>
        <begin position="422"/>
        <end position="517"/>
    </location>
</feature>
<feature type="domain" description="HTH myb-type" evidence="7">
    <location>
        <begin position="317"/>
        <end position="372"/>
    </location>
</feature>
<reference evidence="8" key="1">
    <citation type="journal article" date="2020" name="Microb. Genom.">
        <title>Genetic diversity of clinical and environmental Mucorales isolates obtained from an investigation of mucormycosis cases among solid organ transplant recipients.</title>
        <authorList>
            <person name="Nguyen M.H."/>
            <person name="Kaul D."/>
            <person name="Muto C."/>
            <person name="Cheng S.J."/>
            <person name="Richter R.A."/>
            <person name="Bruno V.M."/>
            <person name="Liu G."/>
            <person name="Beyhan S."/>
            <person name="Sundermann A.J."/>
            <person name="Mounaud S."/>
            <person name="Pasculle A.W."/>
            <person name="Nierman W.C."/>
            <person name="Driscoll E."/>
            <person name="Cumbie R."/>
            <person name="Clancy C.J."/>
            <person name="Dupont C.L."/>
        </authorList>
    </citation>
    <scope>NUCLEOTIDE SEQUENCE</scope>
    <source>
        <strain evidence="8">GL16</strain>
    </source>
</reference>
<evidence type="ECO:0000256" key="1">
    <source>
        <dbReference type="ARBA" id="ARBA00023015"/>
    </source>
</evidence>
<evidence type="ECO:0000256" key="3">
    <source>
        <dbReference type="ARBA" id="ARBA00023163"/>
    </source>
</evidence>
<feature type="domain" description="HTH myb-type" evidence="7">
    <location>
        <begin position="373"/>
        <end position="411"/>
    </location>
</feature>
<dbReference type="GO" id="GO:0019185">
    <property type="term" value="C:snRNA-activating protein complex"/>
    <property type="evidence" value="ECO:0007669"/>
    <property type="project" value="TreeGrafter"/>
</dbReference>
<dbReference type="Pfam" id="PF00249">
    <property type="entry name" value="Myb_DNA-binding"/>
    <property type="match status" value="4"/>
</dbReference>
<evidence type="ECO:0000259" key="7">
    <source>
        <dbReference type="PROSITE" id="PS51294"/>
    </source>
</evidence>
<feature type="domain" description="Myb-like" evidence="6">
    <location>
        <begin position="369"/>
        <end position="419"/>
    </location>
</feature>
<keyword evidence="4" id="KW-0539">Nucleus</keyword>
<protein>
    <submittedName>
        <fullName evidence="8">Uncharacterized protein</fullName>
    </submittedName>
</protein>
<comment type="caution">
    <text evidence="8">The sequence shown here is derived from an EMBL/GenBank/DDBJ whole genome shotgun (WGS) entry which is preliminary data.</text>
</comment>
<name>A0A9P6YCQ0_RHIOR</name>
<feature type="compositionally biased region" description="Basic and acidic residues" evidence="5">
    <location>
        <begin position="468"/>
        <end position="503"/>
    </location>
</feature>
<organism evidence="8 9">
    <name type="scientific">Rhizopus oryzae</name>
    <name type="common">Mucormycosis agent</name>
    <name type="synonym">Rhizopus arrhizus var. delemar</name>
    <dbReference type="NCBI Taxonomy" id="64495"/>
    <lineage>
        <taxon>Eukaryota</taxon>
        <taxon>Fungi</taxon>
        <taxon>Fungi incertae sedis</taxon>
        <taxon>Mucoromycota</taxon>
        <taxon>Mucoromycotina</taxon>
        <taxon>Mucoromycetes</taxon>
        <taxon>Mucorales</taxon>
        <taxon>Mucorineae</taxon>
        <taxon>Rhizopodaceae</taxon>
        <taxon>Rhizopus</taxon>
    </lineage>
</organism>
<dbReference type="SMART" id="SM00717">
    <property type="entry name" value="SANT"/>
    <property type="match status" value="4"/>
</dbReference>
<feature type="domain" description="HTH myb-type" evidence="7">
    <location>
        <begin position="210"/>
        <end position="260"/>
    </location>
</feature>
<dbReference type="CDD" id="cd00167">
    <property type="entry name" value="SANT"/>
    <property type="match status" value="4"/>
</dbReference>
<feature type="domain" description="HTH myb-type" evidence="7">
    <location>
        <begin position="265"/>
        <end position="314"/>
    </location>
</feature>
<evidence type="ECO:0000256" key="5">
    <source>
        <dbReference type="SAM" id="MobiDB-lite"/>
    </source>
</evidence>
<evidence type="ECO:0000256" key="2">
    <source>
        <dbReference type="ARBA" id="ARBA00023125"/>
    </source>
</evidence>
<dbReference type="GO" id="GO:0042796">
    <property type="term" value="P:snRNA transcription by RNA polymerase III"/>
    <property type="evidence" value="ECO:0007669"/>
    <property type="project" value="TreeGrafter"/>
</dbReference>
<dbReference type="InterPro" id="IPR051575">
    <property type="entry name" value="Myb-like_DNA-bd"/>
</dbReference>
<feature type="domain" description="Myb-like" evidence="6">
    <location>
        <begin position="210"/>
        <end position="259"/>
    </location>
</feature>
<dbReference type="GO" id="GO:0001006">
    <property type="term" value="F:RNA polymerase III type 3 promoter sequence-specific DNA binding"/>
    <property type="evidence" value="ECO:0007669"/>
    <property type="project" value="TreeGrafter"/>
</dbReference>
<accession>A0A9P6YCQ0</accession>
<feature type="domain" description="Myb-like" evidence="6">
    <location>
        <begin position="317"/>
        <end position="368"/>
    </location>
</feature>
<dbReference type="Gene3D" id="1.10.10.60">
    <property type="entry name" value="Homeodomain-like"/>
    <property type="match status" value="4"/>
</dbReference>
<proteinExistence type="predicted"/>
<feature type="domain" description="Myb-like" evidence="6">
    <location>
        <begin position="265"/>
        <end position="316"/>
    </location>
</feature>
<dbReference type="InterPro" id="IPR001005">
    <property type="entry name" value="SANT/Myb"/>
</dbReference>
<dbReference type="AlphaFoldDB" id="A0A9P6YCQ0"/>
<dbReference type="PANTHER" id="PTHR46621">
    <property type="entry name" value="SNRNA-ACTIVATING PROTEIN COMPLEX SUBUNIT 4"/>
    <property type="match status" value="1"/>
</dbReference>
<sequence length="517" mass="60544">MAFEIDLNEISELFSFVSETEQQDALDVFDALIEVQDQQHRSFDQDYLLIHCALELNQEMQQETIQRITAIDQQIARISHMLANIKKLANEEASLKTLKKHGSVHKPIQIFDASELLECDEMQEQDEASEMSEEEEQENMDDVDDAIAVNLKKKKACKNEPWRIWEVDKTDTKILENYPVSKIDWHRVSFCHVICRDPNECLMQWTTQEHPTINKRPWRKQEAEKLNSLVACHGEKGQWEKIANELGTNRTISQCFSRYMANKNAKEQTGTKWTPQEDVRLTRAVKLLGDCNWQQIAAAIGGRTGQQCLQRWSKSIDPSIRRQRWQADEDEALKRAARLYGVGNWRLIQRLVPGRTDMQCRERWVNALDDSVRHGPFTEEEKEQVKALVEKHGPKWSYLATLMSGRTDNQIMKTYKAIKLQEERQQKSTRKKDGVESVASKTQKKVTAAPKDSLPKKKRWIPKRTKKPERLDEQQEKSKEEERKEKMEERELRKILREKRKLENAPPKRSVKRAKSQ</sequence>
<dbReference type="GO" id="GO:0042795">
    <property type="term" value="P:snRNA transcription by RNA polymerase II"/>
    <property type="evidence" value="ECO:0007669"/>
    <property type="project" value="TreeGrafter"/>
</dbReference>
<gene>
    <name evidence="8" type="ORF">G6F51_005724</name>
</gene>
<dbReference type="PROSITE" id="PS50090">
    <property type="entry name" value="MYB_LIKE"/>
    <property type="match status" value="4"/>
</dbReference>
<keyword evidence="2" id="KW-0238">DNA-binding</keyword>
<dbReference type="OrthoDB" id="2143914at2759"/>
<feature type="compositionally biased region" description="Basic and acidic residues" evidence="5">
    <location>
        <begin position="422"/>
        <end position="435"/>
    </location>
</feature>
<evidence type="ECO:0000313" key="8">
    <source>
        <dbReference type="EMBL" id="KAG1544991.1"/>
    </source>
</evidence>
<feature type="compositionally biased region" description="Basic residues" evidence="5">
    <location>
        <begin position="456"/>
        <end position="467"/>
    </location>
</feature>
<evidence type="ECO:0000313" key="9">
    <source>
        <dbReference type="Proteomes" id="UP000717996"/>
    </source>
</evidence>
<dbReference type="InterPro" id="IPR009057">
    <property type="entry name" value="Homeodomain-like_sf"/>
</dbReference>